<dbReference type="PATRIC" id="fig|1423742.4.peg.737"/>
<feature type="region of interest" description="Disordered" evidence="1">
    <location>
        <begin position="76"/>
        <end position="123"/>
    </location>
</feature>
<dbReference type="STRING" id="417373.GCA_001570685_01056"/>
<keyword evidence="4" id="KW-1185">Reference proteome</keyword>
<organism evidence="3 4">
    <name type="scientific">Limosilactobacillus equigenerosi DSM 18793 = JCM 14505</name>
    <dbReference type="NCBI Taxonomy" id="1423742"/>
    <lineage>
        <taxon>Bacteria</taxon>
        <taxon>Bacillati</taxon>
        <taxon>Bacillota</taxon>
        <taxon>Bacilli</taxon>
        <taxon>Lactobacillales</taxon>
        <taxon>Lactobacillaceae</taxon>
        <taxon>Limosilactobacillus</taxon>
    </lineage>
</organism>
<gene>
    <name evidence="3" type="ORF">FC21_GL000708</name>
</gene>
<sequence length="123" mass="14078">MANNAARQLNQPPTAPKINRHRQHINHRLIRQRVKVSVFEKVFTVLMTLILVSLAVWTLSVKNTVANQQANLQKLESKRDSLVSNNRNQREKINEQETSASLKKVADKNKMSDVTPKVRNVSK</sequence>
<keyword evidence="2" id="KW-0812">Transmembrane</keyword>
<dbReference type="AlphaFoldDB" id="A0A0R1UWR5"/>
<dbReference type="Proteomes" id="UP000051084">
    <property type="component" value="Unassembled WGS sequence"/>
</dbReference>
<name>A0A0R1UWR5_9LACO</name>
<evidence type="ECO:0000256" key="2">
    <source>
        <dbReference type="SAM" id="Phobius"/>
    </source>
</evidence>
<evidence type="ECO:0000313" key="3">
    <source>
        <dbReference type="EMBL" id="KRL96010.1"/>
    </source>
</evidence>
<feature type="transmembrane region" description="Helical" evidence="2">
    <location>
        <begin position="38"/>
        <end position="59"/>
    </location>
</feature>
<keyword evidence="2" id="KW-1133">Transmembrane helix</keyword>
<comment type="caution">
    <text evidence="3">The sequence shown here is derived from an EMBL/GenBank/DDBJ whole genome shotgun (WGS) entry which is preliminary data.</text>
</comment>
<keyword evidence="2" id="KW-0472">Membrane</keyword>
<accession>A0A0R1UWR5</accession>
<dbReference type="RefSeq" id="WP_054653832.1">
    <property type="nucleotide sequence ID" value="NZ_AZGC01000014.1"/>
</dbReference>
<protein>
    <recommendedName>
        <fullName evidence="5">Cell division protein FtsL</fullName>
    </recommendedName>
</protein>
<evidence type="ECO:0000313" key="4">
    <source>
        <dbReference type="Proteomes" id="UP000051084"/>
    </source>
</evidence>
<reference evidence="3 4" key="1">
    <citation type="journal article" date="2015" name="Genome Announc.">
        <title>Expanding the biotechnology potential of lactobacilli through comparative genomics of 213 strains and associated genera.</title>
        <authorList>
            <person name="Sun Z."/>
            <person name="Harris H.M."/>
            <person name="McCann A."/>
            <person name="Guo C."/>
            <person name="Argimon S."/>
            <person name="Zhang W."/>
            <person name="Yang X."/>
            <person name="Jeffery I.B."/>
            <person name="Cooney J.C."/>
            <person name="Kagawa T.F."/>
            <person name="Liu W."/>
            <person name="Song Y."/>
            <person name="Salvetti E."/>
            <person name="Wrobel A."/>
            <person name="Rasinkangas P."/>
            <person name="Parkhill J."/>
            <person name="Rea M.C."/>
            <person name="O'Sullivan O."/>
            <person name="Ritari J."/>
            <person name="Douillard F.P."/>
            <person name="Paul Ross R."/>
            <person name="Yang R."/>
            <person name="Briner A.E."/>
            <person name="Felis G.E."/>
            <person name="de Vos W.M."/>
            <person name="Barrangou R."/>
            <person name="Klaenhammer T.R."/>
            <person name="Caufield P.W."/>
            <person name="Cui Y."/>
            <person name="Zhang H."/>
            <person name="O'Toole P.W."/>
        </authorList>
    </citation>
    <scope>NUCLEOTIDE SEQUENCE [LARGE SCALE GENOMIC DNA]</scope>
    <source>
        <strain evidence="3 4">DSM 18793</strain>
    </source>
</reference>
<evidence type="ECO:0008006" key="5">
    <source>
        <dbReference type="Google" id="ProtNLM"/>
    </source>
</evidence>
<feature type="compositionally biased region" description="Polar residues" evidence="1">
    <location>
        <begin position="1"/>
        <end position="12"/>
    </location>
</feature>
<proteinExistence type="predicted"/>
<dbReference type="EMBL" id="AZGC01000014">
    <property type="protein sequence ID" value="KRL96010.1"/>
    <property type="molecule type" value="Genomic_DNA"/>
</dbReference>
<feature type="region of interest" description="Disordered" evidence="1">
    <location>
        <begin position="1"/>
        <end position="21"/>
    </location>
</feature>
<evidence type="ECO:0000256" key="1">
    <source>
        <dbReference type="SAM" id="MobiDB-lite"/>
    </source>
</evidence>